<dbReference type="Pfam" id="PF19630">
    <property type="entry name" value="DUF6134"/>
    <property type="match status" value="1"/>
</dbReference>
<evidence type="ECO:0008006" key="3">
    <source>
        <dbReference type="Google" id="ProtNLM"/>
    </source>
</evidence>
<dbReference type="EMBL" id="CP003156">
    <property type="protein sequence ID" value="AEV34128.1"/>
    <property type="molecule type" value="Genomic_DNA"/>
</dbReference>
<dbReference type="KEGG" id="oho:Oweho_3176"/>
<dbReference type="AlphaFoldDB" id="G8R3P1"/>
<reference evidence="1 2" key="1">
    <citation type="journal article" date="2012" name="Stand. Genomic Sci.">
        <title>Genome sequence of the orange-pigmented seawater bacterium Owenweeksia hongkongensis type strain (UST20020801(T)).</title>
        <authorList>
            <person name="Riedel T."/>
            <person name="Held B."/>
            <person name="Nolan M."/>
            <person name="Lucas S."/>
            <person name="Lapidus A."/>
            <person name="Tice H."/>
            <person name="Del Rio T.G."/>
            <person name="Cheng J.F."/>
            <person name="Han C."/>
            <person name="Tapia R."/>
            <person name="Goodwin L.A."/>
            <person name="Pitluck S."/>
            <person name="Liolios K."/>
            <person name="Mavromatis K."/>
            <person name="Pagani I."/>
            <person name="Ivanova N."/>
            <person name="Mikhailova N."/>
            <person name="Pati A."/>
            <person name="Chen A."/>
            <person name="Palaniappan K."/>
            <person name="Rohde M."/>
            <person name="Tindall B.J."/>
            <person name="Detter J.C."/>
            <person name="Goker M."/>
            <person name="Woyke T."/>
            <person name="Bristow J."/>
            <person name="Eisen J.A."/>
            <person name="Markowitz V."/>
            <person name="Hugenholtz P."/>
            <person name="Klenk H.P."/>
            <person name="Kyrpides N.C."/>
        </authorList>
    </citation>
    <scope>NUCLEOTIDE SEQUENCE</scope>
    <source>
        <strain evidence="2">DSM 17368 / JCM 12287 / NRRL B-23963</strain>
    </source>
</reference>
<name>G8R3P1_OWEHD</name>
<accession>G8R3P1</accession>
<proteinExistence type="predicted"/>
<dbReference type="STRING" id="926562.Oweho_3176"/>
<evidence type="ECO:0000313" key="1">
    <source>
        <dbReference type="EMBL" id="AEV34128.1"/>
    </source>
</evidence>
<gene>
    <name evidence="1" type="ordered locus">Oweho_3176</name>
</gene>
<organism evidence="1 2">
    <name type="scientific">Owenweeksia hongkongensis (strain DSM 17368 / CIP 108786 / JCM 12287 / NRRL B-23963 / UST20020801)</name>
    <dbReference type="NCBI Taxonomy" id="926562"/>
    <lineage>
        <taxon>Bacteria</taxon>
        <taxon>Pseudomonadati</taxon>
        <taxon>Bacteroidota</taxon>
        <taxon>Flavobacteriia</taxon>
        <taxon>Flavobacteriales</taxon>
        <taxon>Owenweeksiaceae</taxon>
        <taxon>Owenweeksia</taxon>
    </lineage>
</organism>
<dbReference type="RefSeq" id="WP_014203475.1">
    <property type="nucleotide sequence ID" value="NC_016599.1"/>
</dbReference>
<dbReference type="InterPro" id="IPR045767">
    <property type="entry name" value="DUF6134"/>
</dbReference>
<dbReference type="HOGENOM" id="CLU_1487142_0_0_10"/>
<dbReference type="OrthoDB" id="1121030at2"/>
<evidence type="ECO:0000313" key="2">
    <source>
        <dbReference type="Proteomes" id="UP000005631"/>
    </source>
</evidence>
<keyword evidence="2" id="KW-1185">Reference proteome</keyword>
<dbReference type="Proteomes" id="UP000005631">
    <property type="component" value="Chromosome"/>
</dbReference>
<protein>
    <recommendedName>
        <fullName evidence="3">DUF3108 domain-containing protein</fullName>
    </recommendedName>
</protein>
<sequence length="198" mass="22762">MRTFIILAISILLPFYTIGQTAKYIISLKGFEVGNQTVTQKVNNGITTVEVSSKATVKLGFTYTVSYHQLAHYDNQRLIESRVTIKKNDEIYSTSHTKWTGDHYRVMQDGKSFQIPGELHFATTRLYFQEPSTEHQRIYSEADCVIKLLEKSAAHTYWVSEPQTNRKSKYTYKNGILQEAVVDHALIDFVTKLHSYTP</sequence>